<feature type="region of interest" description="Disordered" evidence="3">
    <location>
        <begin position="1"/>
        <end position="83"/>
    </location>
</feature>
<keyword evidence="1 2" id="KW-0175">Coiled coil</keyword>
<dbReference type="Pfam" id="PF14988">
    <property type="entry name" value="DUF4515"/>
    <property type="match status" value="1"/>
</dbReference>
<dbReference type="EMBL" id="JACASF010000004">
    <property type="protein sequence ID" value="KAF6479349.1"/>
    <property type="molecule type" value="Genomic_DNA"/>
</dbReference>
<evidence type="ECO:0000313" key="6">
    <source>
        <dbReference type="Proteomes" id="UP000550707"/>
    </source>
</evidence>
<comment type="caution">
    <text evidence="5">The sequence shown here is derived from an EMBL/GenBank/DDBJ whole genome shotgun (WGS) entry which is preliminary data.</text>
</comment>
<accession>A0A7J8I5I4</accession>
<dbReference type="AlphaFoldDB" id="A0A7J8I5I4"/>
<organism evidence="5 6">
    <name type="scientific">Molossus molossus</name>
    <name type="common">Pallas' mastiff bat</name>
    <name type="synonym">Vespertilio molossus</name>
    <dbReference type="NCBI Taxonomy" id="27622"/>
    <lineage>
        <taxon>Eukaryota</taxon>
        <taxon>Metazoa</taxon>
        <taxon>Chordata</taxon>
        <taxon>Craniata</taxon>
        <taxon>Vertebrata</taxon>
        <taxon>Euteleostomi</taxon>
        <taxon>Mammalia</taxon>
        <taxon>Eutheria</taxon>
        <taxon>Laurasiatheria</taxon>
        <taxon>Chiroptera</taxon>
        <taxon>Yangochiroptera</taxon>
        <taxon>Molossidae</taxon>
        <taxon>Molossus</taxon>
    </lineage>
</organism>
<name>A0A7J8I5I4_MOLMO</name>
<dbReference type="InterPro" id="IPR032777">
    <property type="entry name" value="DUF4515"/>
</dbReference>
<evidence type="ECO:0000256" key="1">
    <source>
        <dbReference type="ARBA" id="ARBA00023054"/>
    </source>
</evidence>
<gene>
    <name evidence="5" type="ORF">HJG59_002204</name>
</gene>
<evidence type="ECO:0000259" key="4">
    <source>
        <dbReference type="Pfam" id="PF14988"/>
    </source>
</evidence>
<evidence type="ECO:0000313" key="5">
    <source>
        <dbReference type="EMBL" id="KAF6479349.1"/>
    </source>
</evidence>
<feature type="coiled-coil region" evidence="2">
    <location>
        <begin position="272"/>
        <end position="299"/>
    </location>
</feature>
<evidence type="ECO:0000256" key="2">
    <source>
        <dbReference type="SAM" id="Coils"/>
    </source>
</evidence>
<dbReference type="PANTHER" id="PTHR14845:SF3">
    <property type="entry name" value="COILED-COIL DOMAIN CONTAINING 121, RETROGENE 1"/>
    <property type="match status" value="1"/>
</dbReference>
<proteinExistence type="predicted"/>
<dbReference type="InParanoid" id="A0A7J8I5I4"/>
<evidence type="ECO:0000256" key="3">
    <source>
        <dbReference type="SAM" id="MobiDB-lite"/>
    </source>
</evidence>
<dbReference type="PANTHER" id="PTHR14845">
    <property type="entry name" value="COILED-COIL DOMAIN-CONTAINING 166"/>
    <property type="match status" value="1"/>
</dbReference>
<feature type="domain" description="DUF4515" evidence="4">
    <location>
        <begin position="196"/>
        <end position="392"/>
    </location>
</feature>
<keyword evidence="6" id="KW-1185">Reference proteome</keyword>
<dbReference type="Proteomes" id="UP000550707">
    <property type="component" value="Unassembled WGS sequence"/>
</dbReference>
<reference evidence="5 6" key="1">
    <citation type="journal article" date="2020" name="Nature">
        <title>Six reference-quality genomes reveal evolution of bat adaptations.</title>
        <authorList>
            <person name="Jebb D."/>
            <person name="Huang Z."/>
            <person name="Pippel M."/>
            <person name="Hughes G.M."/>
            <person name="Lavrichenko K."/>
            <person name="Devanna P."/>
            <person name="Winkler S."/>
            <person name="Jermiin L.S."/>
            <person name="Skirmuntt E.C."/>
            <person name="Katzourakis A."/>
            <person name="Burkitt-Gray L."/>
            <person name="Ray D.A."/>
            <person name="Sullivan K.A.M."/>
            <person name="Roscito J.G."/>
            <person name="Kirilenko B.M."/>
            <person name="Davalos L.M."/>
            <person name="Corthals A.P."/>
            <person name="Power M.L."/>
            <person name="Jones G."/>
            <person name="Ransome R.D."/>
            <person name="Dechmann D.K.N."/>
            <person name="Locatelli A.G."/>
            <person name="Puechmaille S.J."/>
            <person name="Fedrigo O."/>
            <person name="Jarvis E.D."/>
            <person name="Hiller M."/>
            <person name="Vernes S.C."/>
            <person name="Myers E.W."/>
            <person name="Teeling E.C."/>
        </authorList>
    </citation>
    <scope>NUCLEOTIDE SEQUENCE [LARGE SCALE GENOMIC DNA]</scope>
    <source>
        <strain evidence="5">MMolMol1</strain>
        <tissue evidence="5">Muscle</tissue>
    </source>
</reference>
<protein>
    <recommendedName>
        <fullName evidence="4">DUF4515 domain-containing protein</fullName>
    </recommendedName>
</protein>
<sequence length="431" mass="48716">MEVTFSICDEETKVPGDQSAGAVWPRKAVPLRPRAPARTTLQLRPEAPSRTAGPQRPGAPSSTLVPPGEAPSSTLVPPRRASSRSVIPLQAALSSDQVSWRPRGFRTVDTSAELRHHESEILATREDSSIPPTSYFLLIRNCLKPEKPTQAVMGLIEKTVEVMKLDHQIKETQIQQKVVLEETELLLNEKLPVQAETKVMLANLADKTRVYRREVETQWSIYAQGDDETLQPRQEFASNYAKQTSELPTTQPSEKAKLESEWEVVRGVSLVREKQYRELQTLQEELKKARAQTAAKAQARYLQEKALLEKQLSEPALSMLGKREVKELKRKAQALEVAAERRASELHRLRAQSQESHKELLQSTQQCSEEKTPQSWLKIQKQQLQQEWLCMECSLLERQGLQQGAPRTRGRSLLATESYPSSVVPELSQIQ</sequence>